<dbReference type="InterPro" id="IPR036737">
    <property type="entry name" value="OmpA-like_sf"/>
</dbReference>
<comment type="subcellular location">
    <subcellularLocation>
        <location evidence="1">Cell membrane</location>
        <topology evidence="1">Single-pass membrane protein</topology>
    </subcellularLocation>
</comment>
<protein>
    <submittedName>
        <fullName evidence="10">Type VI secretion system protein TssL</fullName>
    </submittedName>
</protein>
<keyword evidence="4 8" id="KW-0812">Transmembrane</keyword>
<evidence type="ECO:0000313" key="10">
    <source>
        <dbReference type="EMBL" id="PHQ25888.1"/>
    </source>
</evidence>
<dbReference type="PANTHER" id="PTHR30329:SF21">
    <property type="entry name" value="LIPOPROTEIN YIAD-RELATED"/>
    <property type="match status" value="1"/>
</dbReference>
<dbReference type="Gene3D" id="3.30.1330.60">
    <property type="entry name" value="OmpA-like domain"/>
    <property type="match status" value="1"/>
</dbReference>
<dbReference type="InterPro" id="IPR050330">
    <property type="entry name" value="Bact_OuterMem_StrucFunc"/>
</dbReference>
<keyword evidence="6 7" id="KW-0472">Membrane</keyword>
<feature type="domain" description="OmpA-like" evidence="9">
    <location>
        <begin position="146"/>
        <end position="267"/>
    </location>
</feature>
<dbReference type="Pfam" id="PF13677">
    <property type="entry name" value="MotB_plug"/>
    <property type="match status" value="1"/>
</dbReference>
<evidence type="ECO:0000256" key="5">
    <source>
        <dbReference type="ARBA" id="ARBA00022989"/>
    </source>
</evidence>
<reference evidence="10 11" key="1">
    <citation type="submission" date="2017-09" db="EMBL/GenBank/DDBJ databases">
        <title>The draft genome sequences of Marinobacter guineae M3B.</title>
        <authorList>
            <person name="Cao J."/>
        </authorList>
    </citation>
    <scope>NUCLEOTIDE SEQUENCE [LARGE SCALE GENOMIC DNA]</scope>
    <source>
        <strain evidence="10 11">M3B</strain>
    </source>
</reference>
<keyword evidence="11" id="KW-1185">Reference proteome</keyword>
<comment type="caution">
    <text evidence="10">The sequence shown here is derived from an EMBL/GenBank/DDBJ whole genome shotgun (WGS) entry which is preliminary data.</text>
</comment>
<comment type="similarity">
    <text evidence="2">Belongs to the MotB family.</text>
</comment>
<dbReference type="NCBIfam" id="NF006508">
    <property type="entry name" value="PRK08944.1"/>
    <property type="match status" value="1"/>
</dbReference>
<organism evidence="10 11">
    <name type="scientific">Marinobacter guineae</name>
    <dbReference type="NCBI Taxonomy" id="432303"/>
    <lineage>
        <taxon>Bacteria</taxon>
        <taxon>Pseudomonadati</taxon>
        <taxon>Pseudomonadota</taxon>
        <taxon>Gammaproteobacteria</taxon>
        <taxon>Pseudomonadales</taxon>
        <taxon>Marinobacteraceae</taxon>
        <taxon>Marinobacter</taxon>
    </lineage>
</organism>
<name>A0A2G1VGG8_9GAMM</name>
<evidence type="ECO:0000256" key="6">
    <source>
        <dbReference type="ARBA" id="ARBA00023136"/>
    </source>
</evidence>
<dbReference type="Proteomes" id="UP000229044">
    <property type="component" value="Unassembled WGS sequence"/>
</dbReference>
<dbReference type="PROSITE" id="PS51123">
    <property type="entry name" value="OMPA_2"/>
    <property type="match status" value="1"/>
</dbReference>
<proteinExistence type="inferred from homology"/>
<keyword evidence="3" id="KW-1003">Cell membrane</keyword>
<evidence type="ECO:0000256" key="1">
    <source>
        <dbReference type="ARBA" id="ARBA00004162"/>
    </source>
</evidence>
<feature type="transmembrane region" description="Helical" evidence="8">
    <location>
        <begin position="12"/>
        <end position="36"/>
    </location>
</feature>
<dbReference type="GO" id="GO:0005886">
    <property type="term" value="C:plasma membrane"/>
    <property type="evidence" value="ECO:0007669"/>
    <property type="project" value="UniProtKB-SubCell"/>
</dbReference>
<dbReference type="OrthoDB" id="9815217at2"/>
<dbReference type="Pfam" id="PF00691">
    <property type="entry name" value="OmpA"/>
    <property type="match status" value="1"/>
</dbReference>
<keyword evidence="5 8" id="KW-1133">Transmembrane helix</keyword>
<dbReference type="RefSeq" id="WP_099617986.1">
    <property type="nucleotide sequence ID" value="NZ_KZ319340.1"/>
</dbReference>
<sequence length="305" mass="33708">MDELPEEEKPGIPAWVVTFADLMSLLMCFFVLLLSFSEIDAQKFKQIAGELSKAFGVQREVAALEIPQGTSPIFDKFSPAPPEPTVVNQVKQTTADEQPELQTLKSPTDVAVKAAIDDQMRETMDQILQVLEPAIADGRINVSQDQRRIVIRVEEKGSFPSGSAQLTYEFEGLLLEMAEVLATIPGNLTIEGHTDNVPIRTERFYSNWDLSAARAAAVANVLLARDYVQPTRLAVTGLADTEPRVSNTSPENRAKNRRVEIIIDLSEPMQEQEIRLRELIESESADQEAIIGIESASPSSGEISW</sequence>
<dbReference type="EMBL" id="NTFI01000002">
    <property type="protein sequence ID" value="PHQ25888.1"/>
    <property type="molecule type" value="Genomic_DNA"/>
</dbReference>
<evidence type="ECO:0000256" key="3">
    <source>
        <dbReference type="ARBA" id="ARBA00022475"/>
    </source>
</evidence>
<evidence type="ECO:0000256" key="2">
    <source>
        <dbReference type="ARBA" id="ARBA00008914"/>
    </source>
</evidence>
<evidence type="ECO:0000259" key="9">
    <source>
        <dbReference type="PROSITE" id="PS51123"/>
    </source>
</evidence>
<dbReference type="CDD" id="cd07185">
    <property type="entry name" value="OmpA_C-like"/>
    <property type="match status" value="1"/>
</dbReference>
<accession>A0A2G1VGG8</accession>
<dbReference type="InterPro" id="IPR006665">
    <property type="entry name" value="OmpA-like"/>
</dbReference>
<evidence type="ECO:0000256" key="4">
    <source>
        <dbReference type="ARBA" id="ARBA00022692"/>
    </source>
</evidence>
<dbReference type="PANTHER" id="PTHR30329">
    <property type="entry name" value="STATOR ELEMENT OF FLAGELLAR MOTOR COMPLEX"/>
    <property type="match status" value="1"/>
</dbReference>
<gene>
    <name evidence="10" type="ORF">CLH62_09840</name>
</gene>
<dbReference type="SUPFAM" id="SSF103088">
    <property type="entry name" value="OmpA-like"/>
    <property type="match status" value="1"/>
</dbReference>
<dbReference type="InterPro" id="IPR025713">
    <property type="entry name" value="MotB-like_N_dom"/>
</dbReference>
<dbReference type="AlphaFoldDB" id="A0A2G1VGG8"/>
<evidence type="ECO:0000256" key="7">
    <source>
        <dbReference type="PROSITE-ProRule" id="PRU00473"/>
    </source>
</evidence>
<evidence type="ECO:0000256" key="8">
    <source>
        <dbReference type="SAM" id="Phobius"/>
    </source>
</evidence>
<evidence type="ECO:0000313" key="11">
    <source>
        <dbReference type="Proteomes" id="UP000229044"/>
    </source>
</evidence>